<dbReference type="Proteomes" id="UP000619788">
    <property type="component" value="Unassembled WGS sequence"/>
</dbReference>
<protein>
    <submittedName>
        <fullName evidence="1">Uncharacterized protein</fullName>
    </submittedName>
</protein>
<accession>A0A8J3WJS4</accession>
<organism evidence="1 2">
    <name type="scientific">Planobispora siamensis</name>
    <dbReference type="NCBI Taxonomy" id="936338"/>
    <lineage>
        <taxon>Bacteria</taxon>
        <taxon>Bacillati</taxon>
        <taxon>Actinomycetota</taxon>
        <taxon>Actinomycetes</taxon>
        <taxon>Streptosporangiales</taxon>
        <taxon>Streptosporangiaceae</taxon>
        <taxon>Planobispora</taxon>
    </lineage>
</organism>
<dbReference type="RefSeq" id="WP_204064215.1">
    <property type="nucleotide sequence ID" value="NZ_BOOJ01000023.1"/>
</dbReference>
<evidence type="ECO:0000313" key="2">
    <source>
        <dbReference type="Proteomes" id="UP000619788"/>
    </source>
</evidence>
<keyword evidence="2" id="KW-1185">Reference proteome</keyword>
<proteinExistence type="predicted"/>
<dbReference type="AlphaFoldDB" id="A0A8J3WJS4"/>
<sequence>MIIDTDDIRKIVVIDHSTGTIIVRTMTSQQADLTWQQLRAAQQSDPGPTALRFIDVTENCALEVDVTAEAAAEILADVRIRRAHPAL</sequence>
<reference evidence="1 2" key="1">
    <citation type="submission" date="2021-01" db="EMBL/GenBank/DDBJ databases">
        <title>Whole genome shotgun sequence of Planobispora siamensis NBRC 107568.</title>
        <authorList>
            <person name="Komaki H."/>
            <person name="Tamura T."/>
        </authorList>
    </citation>
    <scope>NUCLEOTIDE SEQUENCE [LARGE SCALE GENOMIC DNA]</scope>
    <source>
        <strain evidence="1 2">NBRC 107568</strain>
    </source>
</reference>
<comment type="caution">
    <text evidence="1">The sequence shown here is derived from an EMBL/GenBank/DDBJ whole genome shotgun (WGS) entry which is preliminary data.</text>
</comment>
<gene>
    <name evidence="1" type="ORF">Psi01_25980</name>
</gene>
<name>A0A8J3WJS4_9ACTN</name>
<dbReference type="EMBL" id="BOOJ01000023">
    <property type="protein sequence ID" value="GIH91968.1"/>
    <property type="molecule type" value="Genomic_DNA"/>
</dbReference>
<evidence type="ECO:0000313" key="1">
    <source>
        <dbReference type="EMBL" id="GIH91968.1"/>
    </source>
</evidence>